<feature type="transmembrane region" description="Helical" evidence="5">
    <location>
        <begin position="300"/>
        <end position="316"/>
    </location>
</feature>
<feature type="transmembrane region" description="Helical" evidence="5">
    <location>
        <begin position="24"/>
        <end position="45"/>
    </location>
</feature>
<dbReference type="STRING" id="574651.SAMN04487968_101514"/>
<feature type="transmembrane region" description="Helical" evidence="5">
    <location>
        <begin position="51"/>
        <end position="67"/>
    </location>
</feature>
<sequence>MSSTAPAPDVRAALRSPRLLRTEVLGGLVVALALIPEAISFSIIAGVDPRIGLFASFTMAVTISFLGGRPAMISAATGAVALVIAPVMRDHGYDYLIATVLLGGLIQVVLAVAGVARLMRFIPRSVMVGFVNALAILIFEAQIDHMVDVPWAVYPLIAVGIAVIVGFPRLNRVIPAPLVAIVALTAFTLVAGLGVPNVGDEGRLPDSLPSLFLPDVPLSLDTLRTIAPYALAMAVVGLLESLLTAKLVDDITDTHSDKTREAWGQGAANLVTAFFGGMGGCAMIGQTMINVRGSGARTRISTFLAGVFLLILVVGLGDVVARIPMAALVAVMVMVAVGTFDWHSVRPATLRRMPRSETAVMLATVVVTVATHNLAIGVVVGVLTAMTLFARRVAHLTATRRELVVDERGRSAAVYRVSGELFFASSNDLFTQFDYVDDPDRVTIDLSAAHVWDASTVAALDAITTKYERKGKAVTITGLDPASAGRHERLTGRLAGH</sequence>
<keyword evidence="2 5" id="KW-0812">Transmembrane</keyword>
<protein>
    <submittedName>
        <fullName evidence="7">Sulfate permease, SulP family</fullName>
    </submittedName>
</protein>
<feature type="transmembrane region" description="Helical" evidence="5">
    <location>
        <begin position="149"/>
        <end position="167"/>
    </location>
</feature>
<evidence type="ECO:0000256" key="3">
    <source>
        <dbReference type="ARBA" id="ARBA00022989"/>
    </source>
</evidence>
<dbReference type="Gene3D" id="3.30.750.24">
    <property type="entry name" value="STAS domain"/>
    <property type="match status" value="1"/>
</dbReference>
<keyword evidence="3 5" id="KW-1133">Transmembrane helix</keyword>
<keyword evidence="8" id="KW-1185">Reference proteome</keyword>
<evidence type="ECO:0000259" key="6">
    <source>
        <dbReference type="PROSITE" id="PS50801"/>
    </source>
</evidence>
<feature type="transmembrane region" description="Helical" evidence="5">
    <location>
        <begin position="323"/>
        <end position="340"/>
    </location>
</feature>
<feature type="transmembrane region" description="Helical" evidence="5">
    <location>
        <begin position="360"/>
        <end position="390"/>
    </location>
</feature>
<feature type="transmembrane region" description="Helical" evidence="5">
    <location>
        <begin position="226"/>
        <end position="245"/>
    </location>
</feature>
<dbReference type="InterPro" id="IPR011547">
    <property type="entry name" value="SLC26A/SulP_dom"/>
</dbReference>
<evidence type="ECO:0000256" key="1">
    <source>
        <dbReference type="ARBA" id="ARBA00004141"/>
    </source>
</evidence>
<dbReference type="InterPro" id="IPR052706">
    <property type="entry name" value="Membrane-Transporter-like"/>
</dbReference>
<evidence type="ECO:0000256" key="5">
    <source>
        <dbReference type="SAM" id="Phobius"/>
    </source>
</evidence>
<dbReference type="Proteomes" id="UP000198832">
    <property type="component" value="Unassembled WGS sequence"/>
</dbReference>
<dbReference type="InterPro" id="IPR002645">
    <property type="entry name" value="STAS_dom"/>
</dbReference>
<dbReference type="CDD" id="cd07042">
    <property type="entry name" value="STAS_SulP_like_sulfate_transporter"/>
    <property type="match status" value="1"/>
</dbReference>
<reference evidence="7 8" key="1">
    <citation type="submission" date="2016-10" db="EMBL/GenBank/DDBJ databases">
        <authorList>
            <person name="de Groot N.N."/>
        </authorList>
    </citation>
    <scope>NUCLEOTIDE SEQUENCE [LARGE SCALE GENOMIC DNA]</scope>
    <source>
        <strain evidence="7 8">CGMCC 1.7056</strain>
    </source>
</reference>
<evidence type="ECO:0000256" key="2">
    <source>
        <dbReference type="ARBA" id="ARBA00022692"/>
    </source>
</evidence>
<evidence type="ECO:0000313" key="7">
    <source>
        <dbReference type="EMBL" id="SFB78770.1"/>
    </source>
</evidence>
<dbReference type="Pfam" id="PF01740">
    <property type="entry name" value="STAS"/>
    <property type="match status" value="1"/>
</dbReference>
<dbReference type="AlphaFoldDB" id="A0A1I1E1C4"/>
<feature type="transmembrane region" description="Helical" evidence="5">
    <location>
        <begin position="266"/>
        <end position="288"/>
    </location>
</feature>
<feature type="domain" description="STAS" evidence="6">
    <location>
        <begin position="414"/>
        <end position="497"/>
    </location>
</feature>
<name>A0A1I1E1C4_9ACTN</name>
<dbReference type="PROSITE" id="PS50801">
    <property type="entry name" value="STAS"/>
    <property type="match status" value="1"/>
</dbReference>
<accession>A0A1I1E1C4</accession>
<dbReference type="PANTHER" id="PTHR43310:SF1">
    <property type="entry name" value="SULFATE TRANSPORTER YBAR-RELATED"/>
    <property type="match status" value="1"/>
</dbReference>
<dbReference type="Pfam" id="PF00916">
    <property type="entry name" value="Sulfate_transp"/>
    <property type="match status" value="2"/>
</dbReference>
<dbReference type="InterPro" id="IPR036513">
    <property type="entry name" value="STAS_dom_sf"/>
</dbReference>
<dbReference type="PANTHER" id="PTHR43310">
    <property type="entry name" value="SULFATE TRANSPORTER YBAR-RELATED"/>
    <property type="match status" value="1"/>
</dbReference>
<keyword evidence="4 5" id="KW-0472">Membrane</keyword>
<dbReference type="EMBL" id="FOLB01000001">
    <property type="protein sequence ID" value="SFB78770.1"/>
    <property type="molecule type" value="Genomic_DNA"/>
</dbReference>
<evidence type="ECO:0000256" key="4">
    <source>
        <dbReference type="ARBA" id="ARBA00023136"/>
    </source>
</evidence>
<evidence type="ECO:0000313" key="8">
    <source>
        <dbReference type="Proteomes" id="UP000198832"/>
    </source>
</evidence>
<dbReference type="SUPFAM" id="SSF52091">
    <property type="entry name" value="SpoIIaa-like"/>
    <property type="match status" value="1"/>
</dbReference>
<dbReference type="GO" id="GO:0016020">
    <property type="term" value="C:membrane"/>
    <property type="evidence" value="ECO:0007669"/>
    <property type="project" value="UniProtKB-SubCell"/>
</dbReference>
<proteinExistence type="predicted"/>
<dbReference type="RefSeq" id="WP_091119751.1">
    <property type="nucleotide sequence ID" value="NZ_FOLB01000001.1"/>
</dbReference>
<organism evidence="7 8">
    <name type="scientific">Nocardioides terrae</name>
    <dbReference type="NCBI Taxonomy" id="574651"/>
    <lineage>
        <taxon>Bacteria</taxon>
        <taxon>Bacillati</taxon>
        <taxon>Actinomycetota</taxon>
        <taxon>Actinomycetes</taxon>
        <taxon>Propionibacteriales</taxon>
        <taxon>Nocardioidaceae</taxon>
        <taxon>Nocardioides</taxon>
    </lineage>
</organism>
<feature type="transmembrane region" description="Helical" evidence="5">
    <location>
        <begin position="126"/>
        <end position="143"/>
    </location>
</feature>
<dbReference type="OrthoDB" id="9771198at2"/>
<feature type="transmembrane region" description="Helical" evidence="5">
    <location>
        <begin position="174"/>
        <end position="195"/>
    </location>
</feature>
<comment type="subcellular location">
    <subcellularLocation>
        <location evidence="1">Membrane</location>
        <topology evidence="1">Multi-pass membrane protein</topology>
    </subcellularLocation>
</comment>
<gene>
    <name evidence="7" type="ORF">SAMN04487968_101514</name>
</gene>
<feature type="transmembrane region" description="Helical" evidence="5">
    <location>
        <begin position="95"/>
        <end position="119"/>
    </location>
</feature>